<reference evidence="3 4" key="1">
    <citation type="journal article" date="2015" name="Stand. Genomic Sci.">
        <title>Genomic Encyclopedia of Bacterial and Archaeal Type Strains, Phase III: the genomes of soil and plant-associated and newly described type strains.</title>
        <authorList>
            <person name="Whitman W.B."/>
            <person name="Woyke T."/>
            <person name="Klenk H.P."/>
            <person name="Zhou Y."/>
            <person name="Lilburn T.G."/>
            <person name="Beck B.J."/>
            <person name="De Vos P."/>
            <person name="Vandamme P."/>
            <person name="Eisen J.A."/>
            <person name="Garrity G."/>
            <person name="Hugenholtz P."/>
            <person name="Kyrpides N.C."/>
        </authorList>
    </citation>
    <scope>NUCLEOTIDE SEQUENCE [LARGE SCALE GENOMIC DNA]</scope>
    <source>
        <strain evidence="3 4">VKM Ac-2538</strain>
    </source>
</reference>
<keyword evidence="4" id="KW-1185">Reference proteome</keyword>
<comment type="caution">
    <text evidence="3">The sequence shown here is derived from an EMBL/GenBank/DDBJ whole genome shotgun (WGS) entry which is preliminary data.</text>
</comment>
<keyword evidence="2" id="KW-0812">Transmembrane</keyword>
<keyword evidence="1" id="KW-0175">Coiled coil</keyword>
<evidence type="ECO:0000313" key="4">
    <source>
        <dbReference type="Proteomes" id="UP000295818"/>
    </source>
</evidence>
<keyword evidence="2" id="KW-0472">Membrane</keyword>
<feature type="transmembrane region" description="Helical" evidence="2">
    <location>
        <begin position="49"/>
        <end position="69"/>
    </location>
</feature>
<feature type="coiled-coil region" evidence="1">
    <location>
        <begin position="137"/>
        <end position="164"/>
    </location>
</feature>
<feature type="transmembrane region" description="Helical" evidence="2">
    <location>
        <begin position="81"/>
        <end position="103"/>
    </location>
</feature>
<sequence>MRVTVPTEFWATSAQTMPVLALALVIEARTIMSKWEPGRLRAYKKLQGVLWAVPLLAFALAEGICFRALAGDPVRDFWTVIIRVAIVFSMGSIIISPALEFVVRSYARPIARMAGRLAWLTTPVRRYLWRHDLSVSKRRWNRALIELEADLGAIEARLANIEASVAECDDPDSVDSARELREVEVVRQSDAYTSIKQRIGAARAAYDRSEVDRFTDWTDERLQKFVSTLEPQLERMSAGLIDTSAAEEPKRAS</sequence>
<dbReference type="Proteomes" id="UP000295818">
    <property type="component" value="Unassembled WGS sequence"/>
</dbReference>
<organism evidence="3 4">
    <name type="scientific">Kribbella orskensis</name>
    <dbReference type="NCBI Taxonomy" id="2512216"/>
    <lineage>
        <taxon>Bacteria</taxon>
        <taxon>Bacillati</taxon>
        <taxon>Actinomycetota</taxon>
        <taxon>Actinomycetes</taxon>
        <taxon>Propionibacteriales</taxon>
        <taxon>Kribbellaceae</taxon>
        <taxon>Kribbella</taxon>
    </lineage>
</organism>
<proteinExistence type="predicted"/>
<gene>
    <name evidence="3" type="ORF">EV644_103662</name>
</gene>
<accession>A0ABY2BRJ5</accession>
<evidence type="ECO:0000256" key="2">
    <source>
        <dbReference type="SAM" id="Phobius"/>
    </source>
</evidence>
<protein>
    <submittedName>
        <fullName evidence="3">Uncharacterized protein</fullName>
    </submittedName>
</protein>
<keyword evidence="2" id="KW-1133">Transmembrane helix</keyword>
<dbReference type="EMBL" id="SLWM01000003">
    <property type="protein sequence ID" value="TCO27958.1"/>
    <property type="molecule type" value="Genomic_DNA"/>
</dbReference>
<evidence type="ECO:0000313" key="3">
    <source>
        <dbReference type="EMBL" id="TCO27958.1"/>
    </source>
</evidence>
<evidence type="ECO:0000256" key="1">
    <source>
        <dbReference type="SAM" id="Coils"/>
    </source>
</evidence>
<name>A0ABY2BRJ5_9ACTN</name>